<keyword evidence="2" id="KW-1185">Reference proteome</keyword>
<dbReference type="EMBL" id="JACEIK010000955">
    <property type="protein sequence ID" value="MCD7464338.1"/>
    <property type="molecule type" value="Genomic_DNA"/>
</dbReference>
<evidence type="ECO:0000313" key="1">
    <source>
        <dbReference type="EMBL" id="MCD7464338.1"/>
    </source>
</evidence>
<dbReference type="Proteomes" id="UP000823775">
    <property type="component" value="Unassembled WGS sequence"/>
</dbReference>
<organism evidence="1 2">
    <name type="scientific">Datura stramonium</name>
    <name type="common">Jimsonweed</name>
    <name type="synonym">Common thornapple</name>
    <dbReference type="NCBI Taxonomy" id="4076"/>
    <lineage>
        <taxon>Eukaryota</taxon>
        <taxon>Viridiplantae</taxon>
        <taxon>Streptophyta</taxon>
        <taxon>Embryophyta</taxon>
        <taxon>Tracheophyta</taxon>
        <taxon>Spermatophyta</taxon>
        <taxon>Magnoliopsida</taxon>
        <taxon>eudicotyledons</taxon>
        <taxon>Gunneridae</taxon>
        <taxon>Pentapetalae</taxon>
        <taxon>asterids</taxon>
        <taxon>lamiids</taxon>
        <taxon>Solanales</taxon>
        <taxon>Solanaceae</taxon>
        <taxon>Solanoideae</taxon>
        <taxon>Datureae</taxon>
        <taxon>Datura</taxon>
    </lineage>
</organism>
<name>A0ABS8SZS8_DATST</name>
<evidence type="ECO:0000313" key="2">
    <source>
        <dbReference type="Proteomes" id="UP000823775"/>
    </source>
</evidence>
<reference evidence="1 2" key="1">
    <citation type="journal article" date="2021" name="BMC Genomics">
        <title>Datura genome reveals duplications of psychoactive alkaloid biosynthetic genes and high mutation rate following tissue culture.</title>
        <authorList>
            <person name="Rajewski A."/>
            <person name="Carter-House D."/>
            <person name="Stajich J."/>
            <person name="Litt A."/>
        </authorList>
    </citation>
    <scope>NUCLEOTIDE SEQUENCE [LARGE SCALE GENOMIC DNA]</scope>
    <source>
        <strain evidence="1">AR-01</strain>
    </source>
</reference>
<accession>A0ABS8SZS8</accession>
<sequence length="156" mass="17498">MKGLGRGTGTGVAWPGAMRKPIPAFSVMTCNKFGAGNTASRRGRFQAKICTGQWVDLTHGNVLKRARVKKGQSFGFGGLMTRFMCGHQIEEEEVDYRPVYDPRDIEVTKTKEPEGIHGPILYINEHNARIDNMLSHIYGMQMLQLRMNGVTEEQLQ</sequence>
<proteinExistence type="predicted"/>
<protein>
    <submittedName>
        <fullName evidence="1">Uncharacterized protein</fullName>
    </submittedName>
</protein>
<comment type="caution">
    <text evidence="1">The sequence shown here is derived from an EMBL/GenBank/DDBJ whole genome shotgun (WGS) entry which is preliminary data.</text>
</comment>
<gene>
    <name evidence="1" type="ORF">HAX54_052532</name>
</gene>